<evidence type="ECO:0000259" key="13">
    <source>
        <dbReference type="PROSITE" id="PS51749"/>
    </source>
</evidence>
<dbReference type="PROSITE" id="PS51749">
    <property type="entry name" value="HNH_CAS9"/>
    <property type="match status" value="1"/>
</dbReference>
<dbReference type="Gene3D" id="1.10.30.50">
    <property type="match status" value="1"/>
</dbReference>
<protein>
    <recommendedName>
        <fullName evidence="12">CRISPR-associated endonuclease Cas9</fullName>
        <ecNumber evidence="12">3.1.-.-</ecNumber>
    </recommendedName>
</protein>
<dbReference type="InterPro" id="IPR041383">
    <property type="entry name" value="RuvC_III"/>
</dbReference>
<dbReference type="EMBL" id="VUNS01000003">
    <property type="protein sequence ID" value="MST96336.1"/>
    <property type="molecule type" value="Genomic_DNA"/>
</dbReference>
<keyword evidence="9 12" id="KW-0238">DNA-binding</keyword>
<dbReference type="InterPro" id="IPR003615">
    <property type="entry name" value="HNH_nuc"/>
</dbReference>
<evidence type="ECO:0000256" key="2">
    <source>
        <dbReference type="ARBA" id="ARBA00022722"/>
    </source>
</evidence>
<accession>A0A844FZ01</accession>
<comment type="cofactor">
    <cofactor evidence="1">
        <name>Mg(2+)</name>
        <dbReference type="ChEBI" id="CHEBI:18420"/>
    </cofactor>
</comment>
<evidence type="ECO:0000256" key="7">
    <source>
        <dbReference type="ARBA" id="ARBA00022884"/>
    </source>
</evidence>
<evidence type="ECO:0000256" key="9">
    <source>
        <dbReference type="ARBA" id="ARBA00023125"/>
    </source>
</evidence>
<feature type="active site" description="For RuvC-like nuclease domain" evidence="12">
    <location>
        <position position="8"/>
    </location>
</feature>
<dbReference type="GO" id="GO:0003723">
    <property type="term" value="F:RNA binding"/>
    <property type="evidence" value="ECO:0007669"/>
    <property type="project" value="UniProtKB-UniRule"/>
</dbReference>
<evidence type="ECO:0000256" key="10">
    <source>
        <dbReference type="ARBA" id="ARBA00023211"/>
    </source>
</evidence>
<evidence type="ECO:0000256" key="1">
    <source>
        <dbReference type="ARBA" id="ARBA00001946"/>
    </source>
</evidence>
<dbReference type="EC" id="3.1.-.-" evidence="12"/>
<keyword evidence="6" id="KW-0460">Magnesium</keyword>
<evidence type="ECO:0000256" key="4">
    <source>
        <dbReference type="ARBA" id="ARBA00022759"/>
    </source>
</evidence>
<evidence type="ECO:0000256" key="3">
    <source>
        <dbReference type="ARBA" id="ARBA00022723"/>
    </source>
</evidence>
<keyword evidence="7 12" id="KW-0694">RNA-binding</keyword>
<keyword evidence="4 12" id="KW-0255">Endonuclease</keyword>
<evidence type="ECO:0000256" key="5">
    <source>
        <dbReference type="ARBA" id="ARBA00022801"/>
    </source>
</evidence>
<comment type="caution">
    <text evidence="14">The sequence shown here is derived from an EMBL/GenBank/DDBJ whole genome shotgun (WGS) entry which is preliminary data.</text>
</comment>
<evidence type="ECO:0000256" key="6">
    <source>
        <dbReference type="ARBA" id="ARBA00022842"/>
    </source>
</evidence>
<organism evidence="14 15">
    <name type="scientific">Victivallis lenta</name>
    <dbReference type="NCBI Taxonomy" id="2606640"/>
    <lineage>
        <taxon>Bacteria</taxon>
        <taxon>Pseudomonadati</taxon>
        <taxon>Lentisphaerota</taxon>
        <taxon>Lentisphaeria</taxon>
        <taxon>Victivallales</taxon>
        <taxon>Victivallaceae</taxon>
        <taxon>Victivallis</taxon>
    </lineage>
</organism>
<keyword evidence="15" id="KW-1185">Reference proteome</keyword>
<keyword evidence="5 12" id="KW-0378">Hydrolase</keyword>
<comment type="similarity">
    <text evidence="12">Belongs to the CRISPR-associated Cas9 family.</text>
</comment>
<evidence type="ECO:0000313" key="14">
    <source>
        <dbReference type="EMBL" id="MST96336.1"/>
    </source>
</evidence>
<dbReference type="NCBIfam" id="TIGR01865">
    <property type="entry name" value="cas_Csn1"/>
    <property type="match status" value="1"/>
</dbReference>
<dbReference type="Gene3D" id="3.30.420.10">
    <property type="entry name" value="Ribonuclease H-like superfamily/Ribonuclease H"/>
    <property type="match status" value="2"/>
</dbReference>
<comment type="domain">
    <text evidence="12">Has 2 endonuclease domains. The discontinuous RuvC-like domain cleaves the target DNA noncomplementary to crRNA while the HNH nuclease domain cleaves the target DNA complementary to crRNA.</text>
</comment>
<dbReference type="HAMAP" id="MF_01480">
    <property type="entry name" value="Cas9"/>
    <property type="match status" value="1"/>
</dbReference>
<comment type="function">
    <text evidence="12">CRISPR (clustered regularly interspaced short palindromic repeat) is an adaptive immune system that provides protection against mobile genetic elements (viruses, transposable elements and conjugative plasmids). CRISPR clusters contain spacers, sequences complementary to antecedent mobile elements, and target invading nucleic acids. CRISPR clusters are transcribed and processed into CRISPR RNA (crRNA). In type II CRISPR systems correct processing of pre-crRNA requires a trans-encoded small RNA (tracrRNA), endogenous ribonuclease 3 (rnc) and this protein. The tracrRNA serves as a guide for ribonuclease 3-aided processing of pre-crRNA. Subsequently Cas9/crRNA/tracrRNA endonucleolytically cleaves linear or circular dsDNA target complementary to the spacer; Cas9 is inactive in the absence of the 2 guide RNAs (gRNA). Cas9 recognizes the protospacer adjacent motif (PAM) in the CRISPR repeat sequences to help distinguish self versus nonself, as targets within the bacterial CRISPR locus do not have PAMs. PAM recognition is also required for catalytic activity.</text>
</comment>
<evidence type="ECO:0000256" key="11">
    <source>
        <dbReference type="ARBA" id="ARBA00046380"/>
    </source>
</evidence>
<dbReference type="GO" id="GO:0016787">
    <property type="term" value="F:hydrolase activity"/>
    <property type="evidence" value="ECO:0007669"/>
    <property type="project" value="UniProtKB-KW"/>
</dbReference>
<comment type="subunit">
    <text evidence="11 12">Monomer. Binds crRNA and tracrRNA.</text>
</comment>
<keyword evidence="3" id="KW-0479">Metal-binding</keyword>
<dbReference type="InterPro" id="IPR036397">
    <property type="entry name" value="RNaseH_sf"/>
</dbReference>
<comment type="caution">
    <text evidence="12">Lacks conserved residue(s) required for the propagation of feature annotation.</text>
</comment>
<dbReference type="AlphaFoldDB" id="A0A844FZ01"/>
<dbReference type="Pfam" id="PF18541">
    <property type="entry name" value="RuvC_III"/>
    <property type="match status" value="1"/>
</dbReference>
<evidence type="ECO:0000256" key="12">
    <source>
        <dbReference type="HAMAP-Rule" id="MF_01480"/>
    </source>
</evidence>
<feature type="domain" description="HNH Cas9-type" evidence="13">
    <location>
        <begin position="583"/>
        <end position="750"/>
    </location>
</feature>
<keyword evidence="8 12" id="KW-0051">Antiviral defense</keyword>
<keyword evidence="2 12" id="KW-0540">Nuclease</keyword>
<name>A0A844FZ01_9BACT</name>
<keyword evidence="10" id="KW-0464">Manganese</keyword>
<feature type="active site" description="Proton acceptor for HNH nuclease domain" evidence="12">
    <location>
        <position position="653"/>
    </location>
</feature>
<dbReference type="Pfam" id="PF13395">
    <property type="entry name" value="HNH_4"/>
    <property type="match status" value="1"/>
</dbReference>
<dbReference type="InterPro" id="IPR033114">
    <property type="entry name" value="HNH_CAS9"/>
</dbReference>
<sequence length="1212" mass="141174">MSRILGLDVGTNSLGWAILDPFQKVFVDTGVVVFQQGIPEEKGREAECSPAAERRKFRAARRLKYRRRLRKYHTLKVLIENQMCPLTIPELQNWIRNGKFPIENREFIAWLSSTKEDNPYYFRAKAAERKLPPLELGRAFYHLAIRRGFRSSRKETSGSNEKELTSFKQEINRLTEILQRKQCTLGQYFYELFQKSEKIRKINRCGRKEHYEPEFDKICEVQNLPEPFVSEMRKAIFLQRPLRSQKYLAGHCSLEKKRVRCLIGHPLFERYRMLSFINSIRKNGVPLNERERQKAQAAFLVSKPSFEFEKLVRKLYPGYPKNEWSEWNYPPDKSIASSPVTNQLQKILGTEDLFAWHHEYIGRDNKPKSMDYQILFDALTFFDDDGMLKNFAIERAGLTVDQAEKFVKIRIPTGYANFSLYAIRKILPFLEAGHIQTRAVFLAKLPDVLGKDVFQKNGEKIIADMEQLEADWRMERESASESGERAAFLSLTERIKHYLEDEFHVTPDRFELLYRYNSRSDYQDHTRSGILPEVNLGMIYNPMVYRSLNVLRRLVNHLRKTGKINADTEIHVELARSVNDKNTRMAVANDQKKQENLRKQYKEAIEAEGFEATEERILRYVLWMEQNKHCLYTGKAIGLADLMSENDLVELEHTVPRSRGGDSSRENLTLCFTDYNRYTKKNGLPTACPNYDVKWKEYNSIRENIKVAGWEEKRENLRSRLEKLRSAARGNPQKRVEMLECRREFEYWCAKLAAFEITDEELRRKGFSRRQLADTGIIARHAVFLLKSVYGNTYSRNGRVTEWVRKAWGVQGIYERKDRCDHRHHAIDAMCIAALTEDFFQKISAAYRADEEKAMAYARYNSTLPDAYPWRSFPEDVFEKSEEILVTHFIRHNETKQAKKQVHLVTPYKTADGGLRRVVTAGGDTVRGQLHKESYFGRIRDPESGEKKSVLRKELNSQNFKTESALAAIVDPAIREAVSAQLRLRMSSGKSFKEAMDEGGFRMRSGDDVFQGPPIRKVRSFVRTAEPLKIRRHAYASEAEYKNYIYADTAKGGNFKAALFRAPRGKLCYCLQSLWNWANAHKRPDYVPPEKQPGVGEFLGFIAPGTMVLAYENTPDELKKLSRRELNKRLYKIIVIEKDIQRLSLRYHCEARAKSEVQEEMKKTLGVEEASTIFFQEPAKLLKITSGEFSNHLIFEGIDFVMSIDGEIRFLK</sequence>
<dbReference type="GO" id="GO:0051607">
    <property type="term" value="P:defense response to virus"/>
    <property type="evidence" value="ECO:0007669"/>
    <property type="project" value="UniProtKB-UniRule"/>
</dbReference>
<evidence type="ECO:0000256" key="8">
    <source>
        <dbReference type="ARBA" id="ARBA00023118"/>
    </source>
</evidence>
<dbReference type="RefSeq" id="WP_154417137.1">
    <property type="nucleotide sequence ID" value="NZ_VUNS01000003.1"/>
</dbReference>
<dbReference type="GO" id="GO:0003677">
    <property type="term" value="F:DNA binding"/>
    <property type="evidence" value="ECO:0007669"/>
    <property type="project" value="UniProtKB-UniRule"/>
</dbReference>
<evidence type="ECO:0000313" key="15">
    <source>
        <dbReference type="Proteomes" id="UP000435649"/>
    </source>
</evidence>
<proteinExistence type="inferred from homology"/>
<dbReference type="Proteomes" id="UP000435649">
    <property type="component" value="Unassembled WGS sequence"/>
</dbReference>
<dbReference type="InterPro" id="IPR028629">
    <property type="entry name" value="Cas9"/>
</dbReference>
<dbReference type="GO" id="GO:0043571">
    <property type="term" value="P:maintenance of CRISPR repeat elements"/>
    <property type="evidence" value="ECO:0007669"/>
    <property type="project" value="UniProtKB-UniRule"/>
</dbReference>
<dbReference type="GO" id="GO:0004519">
    <property type="term" value="F:endonuclease activity"/>
    <property type="evidence" value="ECO:0007669"/>
    <property type="project" value="UniProtKB-UniRule"/>
</dbReference>
<reference evidence="14 15" key="1">
    <citation type="submission" date="2019-08" db="EMBL/GenBank/DDBJ databases">
        <title>In-depth cultivation of the pig gut microbiome towards novel bacterial diversity and tailored functional studies.</title>
        <authorList>
            <person name="Wylensek D."/>
            <person name="Hitch T.C.A."/>
            <person name="Clavel T."/>
        </authorList>
    </citation>
    <scope>NUCLEOTIDE SEQUENCE [LARGE SCALE GENOMIC DNA]</scope>
    <source>
        <strain evidence="14 15">BBE-744-WT-12</strain>
    </source>
</reference>
<dbReference type="GO" id="GO:0046872">
    <property type="term" value="F:metal ion binding"/>
    <property type="evidence" value="ECO:0007669"/>
    <property type="project" value="UniProtKB-UniRule"/>
</dbReference>
<gene>
    <name evidence="12" type="primary">cas9</name>
    <name evidence="14" type="ORF">FYJ85_04640</name>
</gene>